<gene>
    <name evidence="2" type="ORF">DMB68_02645</name>
</gene>
<dbReference type="InterPro" id="IPR000595">
    <property type="entry name" value="cNMP-bd_dom"/>
</dbReference>
<dbReference type="CDD" id="cd00038">
    <property type="entry name" value="CAP_ED"/>
    <property type="match status" value="1"/>
</dbReference>
<organism evidence="2 3">
    <name type="scientific">Flavobacterium hydrophilum</name>
    <dbReference type="NCBI Taxonomy" id="2211445"/>
    <lineage>
        <taxon>Bacteria</taxon>
        <taxon>Pseudomonadati</taxon>
        <taxon>Bacteroidota</taxon>
        <taxon>Flavobacteriia</taxon>
        <taxon>Flavobacteriales</taxon>
        <taxon>Flavobacteriaceae</taxon>
        <taxon>Flavobacterium</taxon>
    </lineage>
</organism>
<protein>
    <recommendedName>
        <fullName evidence="1">Cyclic nucleotide-binding domain-containing protein</fullName>
    </recommendedName>
</protein>
<dbReference type="RefSeq" id="WP_110345116.1">
    <property type="nucleotide sequence ID" value="NZ_QJHL01000001.1"/>
</dbReference>
<dbReference type="InterPro" id="IPR014710">
    <property type="entry name" value="RmlC-like_jellyroll"/>
</dbReference>
<dbReference type="InterPro" id="IPR018490">
    <property type="entry name" value="cNMP-bd_dom_sf"/>
</dbReference>
<dbReference type="AlphaFoldDB" id="A0A2V4C4K5"/>
<dbReference type="EMBL" id="QJHL01000001">
    <property type="protein sequence ID" value="PXY46105.1"/>
    <property type="molecule type" value="Genomic_DNA"/>
</dbReference>
<proteinExistence type="predicted"/>
<name>A0A2V4C4K5_9FLAO</name>
<dbReference type="Proteomes" id="UP000247681">
    <property type="component" value="Unassembled WGS sequence"/>
</dbReference>
<evidence type="ECO:0000313" key="3">
    <source>
        <dbReference type="Proteomes" id="UP000247681"/>
    </source>
</evidence>
<accession>A0A2V4C4K5</accession>
<dbReference type="PROSITE" id="PS50042">
    <property type="entry name" value="CNMP_BINDING_3"/>
    <property type="match status" value="1"/>
</dbReference>
<sequence length="188" mass="21594">MKIPTPMNENEWSSIKNTGTTIHLKKDEIIFREGDKTDTEIFIESGVIRGFIVDEAGNEKSTSFFEEGSFMSTLSLRTQSSLSAYNYQALCRTKLLVFDSKQLKDLLSKTKKLSEIGKAIKERELTRLINRDDCLMQIKAIDKYQKFIKFYPNLEKQVSQHHIASYLGITPVSLSRLKKSMLIQTDNN</sequence>
<evidence type="ECO:0000259" key="1">
    <source>
        <dbReference type="PROSITE" id="PS50042"/>
    </source>
</evidence>
<keyword evidence="3" id="KW-1185">Reference proteome</keyword>
<dbReference type="OrthoDB" id="663011at2"/>
<dbReference type="SUPFAM" id="SSF51206">
    <property type="entry name" value="cAMP-binding domain-like"/>
    <property type="match status" value="1"/>
</dbReference>
<feature type="domain" description="Cyclic nucleotide-binding" evidence="1">
    <location>
        <begin position="3"/>
        <end position="110"/>
    </location>
</feature>
<comment type="caution">
    <text evidence="2">The sequence shown here is derived from an EMBL/GenBank/DDBJ whole genome shotgun (WGS) entry which is preliminary data.</text>
</comment>
<dbReference type="Pfam" id="PF00027">
    <property type="entry name" value="cNMP_binding"/>
    <property type="match status" value="1"/>
</dbReference>
<reference evidence="2 3" key="1">
    <citation type="submission" date="2018-05" db="EMBL/GenBank/DDBJ databases">
        <title>Flavobacterium sp. strain IMCC34758, incomplete genome.</title>
        <authorList>
            <person name="Joung Y."/>
        </authorList>
    </citation>
    <scope>NUCLEOTIDE SEQUENCE [LARGE SCALE GENOMIC DNA]</scope>
    <source>
        <strain evidence="2 3">IMCC34758</strain>
    </source>
</reference>
<evidence type="ECO:0000313" key="2">
    <source>
        <dbReference type="EMBL" id="PXY46105.1"/>
    </source>
</evidence>
<dbReference type="Gene3D" id="2.60.120.10">
    <property type="entry name" value="Jelly Rolls"/>
    <property type="match status" value="1"/>
</dbReference>